<dbReference type="PROSITE" id="PS52016">
    <property type="entry name" value="TONB_DEPENDENT_REC_3"/>
    <property type="match status" value="1"/>
</dbReference>
<evidence type="ECO:0000256" key="11">
    <source>
        <dbReference type="ARBA" id="ARBA00023237"/>
    </source>
</evidence>
<evidence type="ECO:0000256" key="9">
    <source>
        <dbReference type="ARBA" id="ARBA00023077"/>
    </source>
</evidence>
<name>A0A4Z0M030_9GAMM</name>
<evidence type="ECO:0000313" key="17">
    <source>
        <dbReference type="EMBL" id="TGD73023.1"/>
    </source>
</evidence>
<gene>
    <name evidence="17" type="ORF">E4634_12110</name>
</gene>
<keyword evidence="18" id="KW-1185">Reference proteome</keyword>
<dbReference type="PANTHER" id="PTHR32552:SF81">
    <property type="entry name" value="TONB-DEPENDENT OUTER MEMBRANE RECEPTOR"/>
    <property type="match status" value="1"/>
</dbReference>
<dbReference type="Proteomes" id="UP000298050">
    <property type="component" value="Unassembled WGS sequence"/>
</dbReference>
<keyword evidence="6" id="KW-0732">Signal</keyword>
<keyword evidence="7" id="KW-0408">Iron</keyword>
<dbReference type="CDD" id="cd01347">
    <property type="entry name" value="ligand_gated_channel"/>
    <property type="match status" value="1"/>
</dbReference>
<evidence type="ECO:0000256" key="13">
    <source>
        <dbReference type="PROSITE-ProRule" id="PRU10144"/>
    </source>
</evidence>
<protein>
    <submittedName>
        <fullName evidence="17">TonB-dependent receptor</fullName>
    </submittedName>
</protein>
<evidence type="ECO:0000259" key="15">
    <source>
        <dbReference type="Pfam" id="PF00593"/>
    </source>
</evidence>
<keyword evidence="8" id="KW-0406">Ion transport</keyword>
<evidence type="ECO:0000256" key="1">
    <source>
        <dbReference type="ARBA" id="ARBA00004571"/>
    </source>
</evidence>
<dbReference type="InterPro" id="IPR000531">
    <property type="entry name" value="Beta-barrel_TonB"/>
</dbReference>
<evidence type="ECO:0000313" key="18">
    <source>
        <dbReference type="Proteomes" id="UP000298050"/>
    </source>
</evidence>
<keyword evidence="17" id="KW-0675">Receptor</keyword>
<evidence type="ECO:0000256" key="3">
    <source>
        <dbReference type="ARBA" id="ARBA00022452"/>
    </source>
</evidence>
<evidence type="ECO:0000256" key="12">
    <source>
        <dbReference type="PROSITE-ProRule" id="PRU01360"/>
    </source>
</evidence>
<evidence type="ECO:0000259" key="16">
    <source>
        <dbReference type="Pfam" id="PF07715"/>
    </source>
</evidence>
<keyword evidence="5 12" id="KW-0812">Transmembrane</keyword>
<dbReference type="InterPro" id="IPR039426">
    <property type="entry name" value="TonB-dep_rcpt-like"/>
</dbReference>
<keyword evidence="3 12" id="KW-1134">Transmembrane beta strand</keyword>
<dbReference type="GO" id="GO:0006826">
    <property type="term" value="P:iron ion transport"/>
    <property type="evidence" value="ECO:0007669"/>
    <property type="project" value="UniProtKB-KW"/>
</dbReference>
<feature type="short sequence motif" description="TonB C-terminal box" evidence="13">
    <location>
        <begin position="735"/>
        <end position="752"/>
    </location>
</feature>
<accession>A0A4Z0M030</accession>
<dbReference type="Pfam" id="PF07715">
    <property type="entry name" value="Plug"/>
    <property type="match status" value="1"/>
</dbReference>
<dbReference type="EMBL" id="SRLE01000008">
    <property type="protein sequence ID" value="TGD73023.1"/>
    <property type="molecule type" value="Genomic_DNA"/>
</dbReference>
<keyword evidence="2 12" id="KW-0813">Transport</keyword>
<dbReference type="InterPro" id="IPR010917">
    <property type="entry name" value="TonB_rcpt_CS"/>
</dbReference>
<keyword evidence="10 12" id="KW-0472">Membrane</keyword>
<comment type="subcellular location">
    <subcellularLocation>
        <location evidence="1 12">Cell outer membrane</location>
        <topology evidence="1 12">Multi-pass membrane protein</topology>
    </subcellularLocation>
</comment>
<reference evidence="17 18" key="1">
    <citation type="submission" date="2019-04" db="EMBL/GenBank/DDBJ databases">
        <title>Taxonomy of novel Haliea sp. from mangrove soil of West Coast of India.</title>
        <authorList>
            <person name="Verma A."/>
            <person name="Kumar P."/>
            <person name="Krishnamurthi S."/>
        </authorList>
    </citation>
    <scope>NUCLEOTIDE SEQUENCE [LARGE SCALE GENOMIC DNA]</scope>
    <source>
        <strain evidence="17 18">SAOS-164</strain>
    </source>
</reference>
<evidence type="ECO:0000256" key="14">
    <source>
        <dbReference type="RuleBase" id="RU003357"/>
    </source>
</evidence>
<keyword evidence="11 12" id="KW-0998">Cell outer membrane</keyword>
<dbReference type="PANTHER" id="PTHR32552">
    <property type="entry name" value="FERRICHROME IRON RECEPTOR-RELATED"/>
    <property type="match status" value="1"/>
</dbReference>
<dbReference type="OrthoDB" id="7051185at2"/>
<evidence type="ECO:0000256" key="6">
    <source>
        <dbReference type="ARBA" id="ARBA00022729"/>
    </source>
</evidence>
<dbReference type="GO" id="GO:0009279">
    <property type="term" value="C:cell outer membrane"/>
    <property type="evidence" value="ECO:0007669"/>
    <property type="project" value="UniProtKB-SubCell"/>
</dbReference>
<keyword evidence="4" id="KW-0410">Iron transport</keyword>
<evidence type="ECO:0000256" key="10">
    <source>
        <dbReference type="ARBA" id="ARBA00023136"/>
    </source>
</evidence>
<evidence type="ECO:0000256" key="5">
    <source>
        <dbReference type="ARBA" id="ARBA00022692"/>
    </source>
</evidence>
<sequence>MHPYALTIPAIHRQSPALRRLRHAVHAATLGAVALGVPGLAQAQGNPALEEVVVTAQRRAERIEDVPISLSAFDQSALNNLRIESTDQLQMGTPGIVNTSTAGDGISAIYIRGVGTGYSGPGLEGSVAVYLDDVYLQTQTSSYQATLDVAQVQVLKGPQGTLWGRNATGGAILIETRDPTLEEVEGYVKGGYGNLDWMRGEAVVNVPMGDTFALRLVGFYEERDGYVENIAVPNFEDSGVGAGETYAWRAKALWQPNEDLRLVGKLSHDRRNGNGAIHSLRYNGDGSPTGLGFYKTTQSPNREGGGGDDTESSMASLRLDWTFGDWTLTNTLAYRETRAYGCTDNDGVVDELLYFCTVSSKSPNPGGADGKEDNTLTDELRLTSNFDGPFNIVAGLFYEENEARFVGRIGGAFFGDLLPTFDNRDDLTAYSAYFDASWDITENLKLSGGLRYTYEDKDHSVVNDDDALALFGGTIPRRNNDSADFDNVSPRVVLSWSPGQTNFYASYAQGFKSGGFNSPSFTVDPVLDPEEIDAYEIGAKYRSEDGRLSLSGAAYFYDWTDMQVAFITGGGSGILQQNAAGAENYGAEFNVDWAPLDALVLRAGYAYSHARFTEFPQAAVYNLIDGALTATAEDLEDRQVPFAPDDTFTASATWFYGFGGWEGDATAAMRYSSSYDFTAGAGGELRASAQDDLTLVNLTANLRSPSGAYEFGLFVDNAGDEEYIQLVSTGNTGVYMTPAAPRTYGATVRFNF</sequence>
<organism evidence="17 18">
    <name type="scientific">Mangrovimicrobium sediminis</name>
    <dbReference type="NCBI Taxonomy" id="2562682"/>
    <lineage>
        <taxon>Bacteria</taxon>
        <taxon>Pseudomonadati</taxon>
        <taxon>Pseudomonadota</taxon>
        <taxon>Gammaproteobacteria</taxon>
        <taxon>Cellvibrionales</taxon>
        <taxon>Halieaceae</taxon>
        <taxon>Mangrovimicrobium</taxon>
    </lineage>
</organism>
<evidence type="ECO:0000256" key="7">
    <source>
        <dbReference type="ARBA" id="ARBA00023004"/>
    </source>
</evidence>
<dbReference type="RefSeq" id="WP_135444239.1">
    <property type="nucleotide sequence ID" value="NZ_SRLE01000008.1"/>
</dbReference>
<dbReference type="InterPro" id="IPR012910">
    <property type="entry name" value="Plug_dom"/>
</dbReference>
<feature type="domain" description="TonB-dependent receptor-like beta-barrel" evidence="15">
    <location>
        <begin position="273"/>
        <end position="717"/>
    </location>
</feature>
<dbReference type="Gene3D" id="2.40.170.20">
    <property type="entry name" value="TonB-dependent receptor, beta-barrel domain"/>
    <property type="match status" value="1"/>
</dbReference>
<dbReference type="AlphaFoldDB" id="A0A4Z0M030"/>
<evidence type="ECO:0000256" key="4">
    <source>
        <dbReference type="ARBA" id="ARBA00022496"/>
    </source>
</evidence>
<comment type="caution">
    <text evidence="17">The sequence shown here is derived from an EMBL/GenBank/DDBJ whole genome shotgun (WGS) entry which is preliminary data.</text>
</comment>
<evidence type="ECO:0000256" key="8">
    <source>
        <dbReference type="ARBA" id="ARBA00023065"/>
    </source>
</evidence>
<keyword evidence="9 14" id="KW-0798">TonB box</keyword>
<dbReference type="SUPFAM" id="SSF56935">
    <property type="entry name" value="Porins"/>
    <property type="match status" value="1"/>
</dbReference>
<dbReference type="PROSITE" id="PS01156">
    <property type="entry name" value="TONB_DEPENDENT_REC_2"/>
    <property type="match status" value="1"/>
</dbReference>
<proteinExistence type="inferred from homology"/>
<comment type="similarity">
    <text evidence="12 14">Belongs to the TonB-dependent receptor family.</text>
</comment>
<dbReference type="InterPro" id="IPR036942">
    <property type="entry name" value="Beta-barrel_TonB_sf"/>
</dbReference>
<evidence type="ECO:0000256" key="2">
    <source>
        <dbReference type="ARBA" id="ARBA00022448"/>
    </source>
</evidence>
<feature type="domain" description="TonB-dependent receptor plug" evidence="16">
    <location>
        <begin position="63"/>
        <end position="171"/>
    </location>
</feature>
<dbReference type="Pfam" id="PF00593">
    <property type="entry name" value="TonB_dep_Rec_b-barrel"/>
    <property type="match status" value="1"/>
</dbReference>